<keyword evidence="3" id="KW-1185">Reference proteome</keyword>
<evidence type="ECO:0000313" key="2">
    <source>
        <dbReference type="EMBL" id="TLM90585.1"/>
    </source>
</evidence>
<dbReference type="EMBL" id="VAJM01000009">
    <property type="protein sequence ID" value="TLM90585.1"/>
    <property type="molecule type" value="Genomic_DNA"/>
</dbReference>
<dbReference type="OrthoDB" id="1118734at2"/>
<evidence type="ECO:0000313" key="3">
    <source>
        <dbReference type="Proteomes" id="UP000305517"/>
    </source>
</evidence>
<accession>A0A5R8WMD8</accession>
<dbReference type="InterPro" id="IPR019619">
    <property type="entry name" value="DUF2490"/>
</dbReference>
<reference evidence="2 3" key="1">
    <citation type="submission" date="2019-05" db="EMBL/GenBank/DDBJ databases">
        <title>Hymenobacter edaphi sp. nov., isolated from abandoned arsenic-contaminated farmland soil.</title>
        <authorList>
            <person name="Nie L."/>
        </authorList>
    </citation>
    <scope>NUCLEOTIDE SEQUENCE [LARGE SCALE GENOMIC DNA]</scope>
    <source>
        <strain evidence="2 3">1-3-3-8</strain>
    </source>
</reference>
<evidence type="ECO:0000256" key="1">
    <source>
        <dbReference type="SAM" id="SignalP"/>
    </source>
</evidence>
<name>A0A5R8WMD8_9BACT</name>
<feature type="signal peptide" evidence="1">
    <location>
        <begin position="1"/>
        <end position="22"/>
    </location>
</feature>
<proteinExistence type="predicted"/>
<dbReference type="AlphaFoldDB" id="A0A5R8WMD8"/>
<organism evidence="2 3">
    <name type="scientific">Hymenobacter jeollabukensis</name>
    <dbReference type="NCBI Taxonomy" id="2025313"/>
    <lineage>
        <taxon>Bacteria</taxon>
        <taxon>Pseudomonadati</taxon>
        <taxon>Bacteroidota</taxon>
        <taxon>Cytophagia</taxon>
        <taxon>Cytophagales</taxon>
        <taxon>Hymenobacteraceae</taxon>
        <taxon>Hymenobacter</taxon>
    </lineage>
</organism>
<gene>
    <name evidence="2" type="ORF">FDY95_17885</name>
</gene>
<dbReference type="Proteomes" id="UP000305517">
    <property type="component" value="Unassembled WGS sequence"/>
</dbReference>
<dbReference type="RefSeq" id="WP_138079849.1">
    <property type="nucleotide sequence ID" value="NZ_VAJM01000009.1"/>
</dbReference>
<feature type="chain" id="PRO_5024440982" evidence="1">
    <location>
        <begin position="23"/>
        <end position="259"/>
    </location>
</feature>
<sequence>MTALFRATGPLLAFFLPLFVAAQQLPEARVAERNDNLWLVGAGQLRLTDKWSSYAEMQLRRADQGRKPQQTVLRLAANYHLGQHFQLGAGALYQKIYPYGQFAASESAPEHGFYQQVQVQDVSGRVQLLHRYRLEQRWIRWPEANRFTYQNRTRYQLGLLLPLLGPRLTTRMPYLIASDEILVNFGRNAPNRFDQNRLYAGLGYTASKLVRLEAGYLNQLLQQRNGRVFEHNHTLQLSLLLNLDLRADAPMAAPLPPGY</sequence>
<dbReference type="Pfam" id="PF10677">
    <property type="entry name" value="DUF2490"/>
    <property type="match status" value="1"/>
</dbReference>
<protein>
    <submittedName>
        <fullName evidence="2">DUF2490 domain-containing protein</fullName>
    </submittedName>
</protein>
<comment type="caution">
    <text evidence="2">The sequence shown here is derived from an EMBL/GenBank/DDBJ whole genome shotgun (WGS) entry which is preliminary data.</text>
</comment>
<keyword evidence="1" id="KW-0732">Signal</keyword>